<keyword evidence="6" id="KW-0547">Nucleotide-binding</keyword>
<dbReference type="AlphaFoldDB" id="A0A198UYP8"/>
<evidence type="ECO:0000256" key="6">
    <source>
        <dbReference type="ARBA" id="ARBA00022741"/>
    </source>
</evidence>
<dbReference type="InterPro" id="IPR003439">
    <property type="entry name" value="ABC_transporter-like_ATP-bd"/>
</dbReference>
<evidence type="ECO:0000313" key="14">
    <source>
        <dbReference type="Proteomes" id="UP000078228"/>
    </source>
</evidence>
<dbReference type="GO" id="GO:0006826">
    <property type="term" value="P:iron ion transport"/>
    <property type="evidence" value="ECO:0007669"/>
    <property type="project" value="UniProtKB-KW"/>
</dbReference>
<keyword evidence="10" id="KW-0472">Membrane</keyword>
<dbReference type="PROSITE" id="PS00211">
    <property type="entry name" value="ABC_TRANSPORTER_1"/>
    <property type="match status" value="1"/>
</dbReference>
<dbReference type="EMBL" id="LXHC01000003">
    <property type="protein sequence ID" value="OAU98146.1"/>
    <property type="molecule type" value="Genomic_DNA"/>
</dbReference>
<evidence type="ECO:0000256" key="10">
    <source>
        <dbReference type="ARBA" id="ARBA00023136"/>
    </source>
</evidence>
<dbReference type="Pfam" id="PF00005">
    <property type="entry name" value="ABC_tran"/>
    <property type="match status" value="1"/>
</dbReference>
<evidence type="ECO:0000256" key="1">
    <source>
        <dbReference type="ARBA" id="ARBA00004202"/>
    </source>
</evidence>
<comment type="similarity">
    <text evidence="2">Belongs to the ABC transporter superfamily.</text>
</comment>
<keyword evidence="9" id="KW-0406">Ion transport</keyword>
<evidence type="ECO:0000256" key="2">
    <source>
        <dbReference type="ARBA" id="ARBA00005417"/>
    </source>
</evidence>
<accession>A0A198UYP8</accession>
<keyword evidence="8" id="KW-0408">Iron</keyword>
<sequence>MLFTQSLTVIRQEKTLLHDINITLEKGKIYALIGHNGSGKSTLIKTLAGEITPTSGHVALDELTNQSIFDLPPKTLAQYLSYLPQKLPDASHFTVSELVMLGRYPHQKWLQKPTSQDHAILCEAMQHTQIEQFAKQSMTTLSGGERARAWLAMCIAQDTPYLLLDEPLAALDIVYQVEILRLIQHLAKQKNKAVMIIIHDINLASQFCDEVIALKNGKLCHIGNIASTMQPKVLERIFGIHLHLLSHPMNGKKVAVI</sequence>
<dbReference type="EMBL" id="LXHE01000002">
    <property type="protein sequence ID" value="OAV01654.1"/>
    <property type="molecule type" value="Genomic_DNA"/>
</dbReference>
<evidence type="ECO:0000256" key="9">
    <source>
        <dbReference type="ARBA" id="ARBA00023065"/>
    </source>
</evidence>
<keyword evidence="14" id="KW-1185">Reference proteome</keyword>
<evidence type="ECO:0000256" key="4">
    <source>
        <dbReference type="ARBA" id="ARBA00022475"/>
    </source>
</evidence>
<dbReference type="PROSITE" id="PS50893">
    <property type="entry name" value="ABC_TRANSPORTER_2"/>
    <property type="match status" value="1"/>
</dbReference>
<evidence type="ECO:0000259" key="11">
    <source>
        <dbReference type="PROSITE" id="PS50893"/>
    </source>
</evidence>
<keyword evidence="3" id="KW-0813">Transport</keyword>
<dbReference type="PANTHER" id="PTHR42771:SF2">
    <property type="entry name" value="IRON(3+)-HYDROXAMATE IMPORT ATP-BINDING PROTEIN FHUC"/>
    <property type="match status" value="1"/>
</dbReference>
<evidence type="ECO:0000313" key="12">
    <source>
        <dbReference type="EMBL" id="OAU98146.1"/>
    </source>
</evidence>
<dbReference type="GO" id="GO:0005886">
    <property type="term" value="C:plasma membrane"/>
    <property type="evidence" value="ECO:0007669"/>
    <property type="project" value="UniProtKB-SubCell"/>
</dbReference>
<keyword evidence="7 12" id="KW-0067">ATP-binding</keyword>
<dbReference type="GO" id="GO:0005524">
    <property type="term" value="F:ATP binding"/>
    <property type="evidence" value="ECO:0007669"/>
    <property type="project" value="UniProtKB-KW"/>
</dbReference>
<dbReference type="InterPro" id="IPR051535">
    <property type="entry name" value="Siderophore_ABC-ATPase"/>
</dbReference>
<evidence type="ECO:0000256" key="7">
    <source>
        <dbReference type="ARBA" id="ARBA00022840"/>
    </source>
</evidence>
<dbReference type="SMART" id="SM00382">
    <property type="entry name" value="AAA"/>
    <property type="match status" value="1"/>
</dbReference>
<evidence type="ECO:0000313" key="13">
    <source>
        <dbReference type="EMBL" id="OAV01654.1"/>
    </source>
</evidence>
<keyword evidence="4" id="KW-1003">Cell membrane</keyword>
<organism evidence="12 14">
    <name type="scientific">Moraxella catarrhalis</name>
    <name type="common">Branhamella catarrhalis</name>
    <dbReference type="NCBI Taxonomy" id="480"/>
    <lineage>
        <taxon>Bacteria</taxon>
        <taxon>Pseudomonadati</taxon>
        <taxon>Pseudomonadota</taxon>
        <taxon>Gammaproteobacteria</taxon>
        <taxon>Moraxellales</taxon>
        <taxon>Moraxellaceae</taxon>
        <taxon>Moraxella</taxon>
    </lineage>
</organism>
<evidence type="ECO:0000256" key="3">
    <source>
        <dbReference type="ARBA" id="ARBA00022448"/>
    </source>
</evidence>
<dbReference type="RefSeq" id="WP_081261314.1">
    <property type="nucleotide sequence ID" value="NZ_LXHB01000032.1"/>
</dbReference>
<comment type="caution">
    <text evidence="12">The sequence shown here is derived from an EMBL/GenBank/DDBJ whole genome shotgun (WGS) entry which is preliminary data.</text>
</comment>
<comment type="subcellular location">
    <subcellularLocation>
        <location evidence="1">Cell membrane</location>
        <topology evidence="1">Peripheral membrane protein</topology>
    </subcellularLocation>
</comment>
<evidence type="ECO:0000256" key="8">
    <source>
        <dbReference type="ARBA" id="ARBA00023004"/>
    </source>
</evidence>
<feature type="domain" description="ABC transporter" evidence="11">
    <location>
        <begin position="2"/>
        <end position="241"/>
    </location>
</feature>
<dbReference type="CDD" id="cd03214">
    <property type="entry name" value="ABC_Iron-Siderophores_B12_Hemin"/>
    <property type="match status" value="1"/>
</dbReference>
<evidence type="ECO:0000256" key="5">
    <source>
        <dbReference type="ARBA" id="ARBA00022496"/>
    </source>
</evidence>
<dbReference type="Gene3D" id="3.40.50.300">
    <property type="entry name" value="P-loop containing nucleotide triphosphate hydrolases"/>
    <property type="match status" value="1"/>
</dbReference>
<reference evidence="14 15" key="1">
    <citation type="journal article" date="2016" name="Genome Biol. Evol.">
        <title>Comparative Genomic Analyses of the Moraxella catarrhalis Serosensitive and Seroresistant Lineages Demonstrate Their Independent Evolution.</title>
        <authorList>
            <person name="Earl J.P."/>
            <person name="de Vries S.P."/>
            <person name="Ahmed A."/>
            <person name="Powell E."/>
            <person name="Schultz M.P."/>
            <person name="Hermans P.W."/>
            <person name="Hill D.J."/>
            <person name="Zhou Z."/>
            <person name="Constantinidou C.I."/>
            <person name="Hu F.Z."/>
            <person name="Bootsma H.J."/>
            <person name="Ehrlich G.D."/>
        </authorList>
    </citation>
    <scope>NUCLEOTIDE SEQUENCE [LARGE SCALE GENOMIC DNA]</scope>
    <source>
        <strain evidence="12 14">Z7542</strain>
        <strain evidence="13 15">Z7574</strain>
    </source>
</reference>
<protein>
    <submittedName>
        <fullName evidence="12">Ferrichrome transport ATP-binding protein FhuC</fullName>
    </submittedName>
</protein>
<dbReference type="GO" id="GO:0016887">
    <property type="term" value="F:ATP hydrolysis activity"/>
    <property type="evidence" value="ECO:0007669"/>
    <property type="project" value="InterPro"/>
</dbReference>
<dbReference type="Proteomes" id="UP000078228">
    <property type="component" value="Unassembled WGS sequence"/>
</dbReference>
<dbReference type="OrthoDB" id="5292475at2"/>
<gene>
    <name evidence="13" type="ORF">AO382_0020</name>
    <name evidence="12" type="ORF">AO384_0164</name>
</gene>
<dbReference type="FunFam" id="3.40.50.300:FF:000134">
    <property type="entry name" value="Iron-enterobactin ABC transporter ATP-binding protein"/>
    <property type="match status" value="1"/>
</dbReference>
<evidence type="ECO:0000313" key="15">
    <source>
        <dbReference type="Proteomes" id="UP000078446"/>
    </source>
</evidence>
<dbReference type="PANTHER" id="PTHR42771">
    <property type="entry name" value="IRON(3+)-HYDROXAMATE IMPORT ATP-BINDING PROTEIN FHUC"/>
    <property type="match status" value="1"/>
</dbReference>
<keyword evidence="5" id="KW-0410">Iron transport</keyword>
<dbReference type="InterPro" id="IPR027417">
    <property type="entry name" value="P-loop_NTPase"/>
</dbReference>
<dbReference type="PATRIC" id="fig|480.236.peg.1249"/>
<dbReference type="InterPro" id="IPR017871">
    <property type="entry name" value="ABC_transporter-like_CS"/>
</dbReference>
<proteinExistence type="inferred from homology"/>
<dbReference type="InterPro" id="IPR003593">
    <property type="entry name" value="AAA+_ATPase"/>
</dbReference>
<dbReference type="SUPFAM" id="SSF52540">
    <property type="entry name" value="P-loop containing nucleoside triphosphate hydrolases"/>
    <property type="match status" value="1"/>
</dbReference>
<dbReference type="Proteomes" id="UP000078446">
    <property type="component" value="Unassembled WGS sequence"/>
</dbReference>
<name>A0A198UYP8_MORCA</name>